<name>A0A2S1PFR2_9CAUD</name>
<dbReference type="Proteomes" id="UP000246930">
    <property type="component" value="Segment"/>
</dbReference>
<feature type="domain" description="Transglycosylase SLT" evidence="1">
    <location>
        <begin position="20"/>
        <end position="111"/>
    </location>
</feature>
<evidence type="ECO:0000313" key="3">
    <source>
        <dbReference type="Proteomes" id="UP000246930"/>
    </source>
</evidence>
<keyword evidence="3" id="KW-1185">Reference proteome</keyword>
<organism evidence="2 3">
    <name type="scientific">Aeromonas phage 25AhydR2PP</name>
    <dbReference type="NCBI Taxonomy" id="2163976"/>
    <lineage>
        <taxon>Viruses</taxon>
        <taxon>Duplodnaviria</taxon>
        <taxon>Heunggongvirae</taxon>
        <taxon>Uroviricota</taxon>
        <taxon>Caudoviricetes</taxon>
        <taxon>Autographivirales</taxon>
        <taxon>Autonotataviridae</taxon>
        <taxon>Aerosvirus</taxon>
        <taxon>Aerosvirus av25AhydR2PP</taxon>
    </lineage>
</organism>
<dbReference type="EMBL" id="MH179473">
    <property type="protein sequence ID" value="AWH15404.1"/>
    <property type="molecule type" value="Genomic_DNA"/>
</dbReference>
<dbReference type="KEGG" id="vg:54991728"/>
<evidence type="ECO:0000259" key="1">
    <source>
        <dbReference type="Pfam" id="PF01464"/>
    </source>
</evidence>
<dbReference type="Pfam" id="PF01464">
    <property type="entry name" value="SLT"/>
    <property type="match status" value="1"/>
</dbReference>
<dbReference type="Gene3D" id="1.10.530.10">
    <property type="match status" value="1"/>
</dbReference>
<dbReference type="InterPro" id="IPR008258">
    <property type="entry name" value="Transglycosylase_SLT_dom_1"/>
</dbReference>
<dbReference type="GeneID" id="54991728"/>
<dbReference type="CDD" id="cd00254">
    <property type="entry name" value="LT-like"/>
    <property type="match status" value="1"/>
</dbReference>
<reference evidence="2" key="1">
    <citation type="submission" date="2018-03" db="EMBL/GenBank/DDBJ databases">
        <title>Complete genome sequences of new Aeromonas and Pseudomonas phages promising in phage therapy dedicated to aquaculture.</title>
        <authorList>
            <person name="Kolsut J."/>
            <person name="Wojcik E."/>
            <person name="Wojtasik A."/>
            <person name="Dastych J."/>
        </authorList>
    </citation>
    <scope>NUCLEOTIDE SEQUENCE [LARGE SCALE GENOMIC DNA]</scope>
</reference>
<dbReference type="PANTHER" id="PTHR37423">
    <property type="entry name" value="SOLUBLE LYTIC MUREIN TRANSGLYCOSYLASE-RELATED"/>
    <property type="match status" value="1"/>
</dbReference>
<dbReference type="SUPFAM" id="SSF53955">
    <property type="entry name" value="Lysozyme-like"/>
    <property type="match status" value="1"/>
</dbReference>
<protein>
    <submittedName>
        <fullName evidence="2">Transglycosylase</fullName>
    </submittedName>
</protein>
<accession>A0A2S1PFR2</accession>
<dbReference type="InterPro" id="IPR023346">
    <property type="entry name" value="Lysozyme-like_dom_sf"/>
</dbReference>
<sequence>MRKPFTVDNQKATEYDALLKDAETRHGLPEGLLKTTMMIENRNNPANRVSPKGARGVMQIMPSNYESLGITNPDDPAQSIEGAAKLYSQLNKQYSGDVGAMMAHYNGGNKAGTAYMEGKELNPETADYIEYASPYLTAAGKPSKYGRAVMGAADTQLGREELPSDIVQAEEDCMSELITGLDKATEERLRREAELAQLTFEDSFRMGLKDTVTSMIADAGSREFDPSFRVGQGEQQYVEQQIPGGLSKPESERIYNSRSRRDLDRNIGRITETREHSAKMREQDGVGTAVAIAGQLTGGLMDPVGLPIGSFGLAGRAIKGAGAVASVTRSGLEGAAAMAVISPMAQVVERGDWNVEEVGQNIATGAVFGAGLGTLARAAGFSGTQDAAINARLNGEIRPEPTKSEGKVNFRDATETSMADDGSTIGIGETEFIQQALAYDESNVLGAAGERREKYYGSKIRNKLFGWADSSGVVLAKSDSKVVRHFGRLVAGNQAGIGKAEASTVATQKEILRGQWQHTYIPLLKDAFAEWAPAPELLKHMAGGAKGAEKEFSRAVQIERFKHRLYRKENAGSSDGYVSDAPGPIQTAAKVMDEHYAATKEAKILHETEHSSRLAEEDSVGYIPQTTDWARIQDAPPAKRAAWRSMVEDEYRKEVTGKLSKMRQEKAEWIEKAYARAEAQIDAPWVDKFLKDPEAYFERNLSELSKKMNKEMSRRANHWWDNAMKDANTKYQNSEASLLQLANELAEEVLSNRFADEDLIKVFQQNLKGKWADTSRRELDMLSSRDVDGEQVLMLDMFRHDVFDNMQANINQTAGRVAFAKSGWKTEQDIQDTLNALRRTGSVEELEHASFVTDLILGRANKLAADDAMSQAVSNLTYATTMGKMPLAVLADFPVLVGTLGVGGMQKALGSMAQHVISGDLFRKGHKLTGVGKELDAYMQGLQGRDHELWTNSAMDGNGMAMEVGGMALRTSQAASRLTSMASGANMVSRLTGYGVTSAVQSKLHGFLKTGKGFTESRLAEQGLNPDILKRIQNQFAEHGTATEFGLSNWTDSTAKDDFISAAYNMAHSSSMDRVKAGEQTKWEQTNLLGFLFGKFRTIGIRSAERVAIRNLTQMDANTVAALTTGMAFATFLAYARVHMDAATSNDPDKILEERLTPLAMTGQVARMSSMMGLVSEGTSLLDLMTGGGFTGGSDTPLTGTVTRMSDAVGGVGQALTGNGEWSKAFQKSFKALPAGNTYLMLGAAKALED</sequence>
<dbReference type="PANTHER" id="PTHR37423:SF2">
    <property type="entry name" value="MEMBRANE-BOUND LYTIC MUREIN TRANSGLYCOSYLASE C"/>
    <property type="match status" value="1"/>
</dbReference>
<proteinExistence type="predicted"/>
<dbReference type="RefSeq" id="YP_009801217.1">
    <property type="nucleotide sequence ID" value="NC_047966.1"/>
</dbReference>
<evidence type="ECO:0000313" key="2">
    <source>
        <dbReference type="EMBL" id="AWH15404.1"/>
    </source>
</evidence>